<feature type="compositionally biased region" description="Pro residues" evidence="1">
    <location>
        <begin position="301"/>
        <end position="314"/>
    </location>
</feature>
<keyword evidence="2" id="KW-0732">Signal</keyword>
<evidence type="ECO:0000256" key="2">
    <source>
        <dbReference type="SAM" id="SignalP"/>
    </source>
</evidence>
<protein>
    <recommendedName>
        <fullName evidence="3">DUF5667 domain-containing protein</fullName>
    </recommendedName>
</protein>
<feature type="region of interest" description="Disordered" evidence="1">
    <location>
        <begin position="282"/>
        <end position="314"/>
    </location>
</feature>
<gene>
    <name evidence="4" type="ORF">COU90_02375</name>
</gene>
<evidence type="ECO:0000256" key="1">
    <source>
        <dbReference type="SAM" id="MobiDB-lite"/>
    </source>
</evidence>
<name>A0A2M8KXQ9_9BACT</name>
<sequence>MYRVLQRGGMALVVVSLAFSAHAQKVILPDPGLTPESPFYFLDLWEEKVRFLFSPRDSVRLEHRQRSTEERLAEADMLAGTSIVGVRRALEHFEKEIVQFYAQAERLGISSHDQMLERANGYLSVLDGISEHTPPEEKEFIELTKIFLIDTQIDSLRLFARSGSVERTFEIIAANIENRFERIKDVAIDEENNNEAFKEYDRYIQFSIVLLETYDSERVGTERTRTYLERITGSHERVLTDFILPRITHTAIDNYEIALNAVRKLHGRIPIVVPRNFVSHTESPFSDDNTSSIDNNDKSFPPLPLPPAPPASFE</sequence>
<accession>A0A2M8KXQ9</accession>
<feature type="domain" description="DUF5667" evidence="3">
    <location>
        <begin position="32"/>
        <end position="106"/>
    </location>
</feature>
<evidence type="ECO:0000313" key="4">
    <source>
        <dbReference type="EMBL" id="PJE64662.1"/>
    </source>
</evidence>
<comment type="caution">
    <text evidence="4">The sequence shown here is derived from an EMBL/GenBank/DDBJ whole genome shotgun (WGS) entry which is preliminary data.</text>
</comment>
<organism evidence="4 5">
    <name type="scientific">Candidatus Ryanbacteria bacterium CG10_big_fil_rev_8_21_14_0_10_43_42</name>
    <dbReference type="NCBI Taxonomy" id="1974864"/>
    <lineage>
        <taxon>Bacteria</taxon>
        <taxon>Candidatus Ryaniibacteriota</taxon>
    </lineage>
</organism>
<dbReference type="Pfam" id="PF18915">
    <property type="entry name" value="DUF5667"/>
    <property type="match status" value="1"/>
</dbReference>
<evidence type="ECO:0000259" key="3">
    <source>
        <dbReference type="Pfam" id="PF18915"/>
    </source>
</evidence>
<dbReference type="EMBL" id="PFEF01000005">
    <property type="protein sequence ID" value="PJE64662.1"/>
    <property type="molecule type" value="Genomic_DNA"/>
</dbReference>
<dbReference type="Proteomes" id="UP000229098">
    <property type="component" value="Unassembled WGS sequence"/>
</dbReference>
<dbReference type="AlphaFoldDB" id="A0A2M8KXQ9"/>
<feature type="signal peptide" evidence="2">
    <location>
        <begin position="1"/>
        <end position="23"/>
    </location>
</feature>
<proteinExistence type="predicted"/>
<dbReference type="InterPro" id="IPR043725">
    <property type="entry name" value="DUF5667"/>
</dbReference>
<reference evidence="5" key="1">
    <citation type="submission" date="2017-09" db="EMBL/GenBank/DDBJ databases">
        <title>Depth-based differentiation of microbial function through sediment-hosted aquifers and enrichment of novel symbionts in the deep terrestrial subsurface.</title>
        <authorList>
            <person name="Probst A.J."/>
            <person name="Ladd B."/>
            <person name="Jarett J.K."/>
            <person name="Geller-Mcgrath D.E."/>
            <person name="Sieber C.M.K."/>
            <person name="Emerson J.B."/>
            <person name="Anantharaman K."/>
            <person name="Thomas B.C."/>
            <person name="Malmstrom R."/>
            <person name="Stieglmeier M."/>
            <person name="Klingl A."/>
            <person name="Woyke T."/>
            <person name="Ryan C.M."/>
            <person name="Banfield J.F."/>
        </authorList>
    </citation>
    <scope>NUCLEOTIDE SEQUENCE [LARGE SCALE GENOMIC DNA]</scope>
</reference>
<evidence type="ECO:0000313" key="5">
    <source>
        <dbReference type="Proteomes" id="UP000229098"/>
    </source>
</evidence>
<feature type="chain" id="PRO_5014676522" description="DUF5667 domain-containing protein" evidence="2">
    <location>
        <begin position="24"/>
        <end position="314"/>
    </location>
</feature>